<proteinExistence type="predicted"/>
<reference evidence="4" key="1">
    <citation type="journal article" date="2019" name="Int. J. Syst. Evol. Microbiol.">
        <title>The Global Catalogue of Microorganisms (GCM) 10K type strain sequencing project: providing services to taxonomists for standard genome sequencing and annotation.</title>
        <authorList>
            <consortium name="The Broad Institute Genomics Platform"/>
            <consortium name="The Broad Institute Genome Sequencing Center for Infectious Disease"/>
            <person name="Wu L."/>
            <person name="Ma J."/>
        </authorList>
    </citation>
    <scope>NUCLEOTIDE SEQUENCE [LARGE SCALE GENOMIC DNA]</scope>
    <source>
        <strain evidence="4">NBRC 111756</strain>
    </source>
</reference>
<evidence type="ECO:0000313" key="3">
    <source>
        <dbReference type="EMBL" id="MFC6673211.1"/>
    </source>
</evidence>
<dbReference type="Proteomes" id="UP001596422">
    <property type="component" value="Unassembled WGS sequence"/>
</dbReference>
<gene>
    <name evidence="3" type="ORF">ACFQDL_26335</name>
</gene>
<feature type="chain" id="PRO_5045653913" evidence="2">
    <location>
        <begin position="25"/>
        <end position="296"/>
    </location>
</feature>
<comment type="caution">
    <text evidence="3">The sequence shown here is derived from an EMBL/GenBank/DDBJ whole genome shotgun (WGS) entry which is preliminary data.</text>
</comment>
<evidence type="ECO:0000256" key="1">
    <source>
        <dbReference type="SAM" id="MobiDB-lite"/>
    </source>
</evidence>
<keyword evidence="4" id="KW-1185">Reference proteome</keyword>
<dbReference type="RefSeq" id="WP_379911591.1">
    <property type="nucleotide sequence ID" value="NZ_JBHSWE010000001.1"/>
</dbReference>
<keyword evidence="2" id="KW-0732">Signal</keyword>
<protein>
    <submittedName>
        <fullName evidence="3">Uncharacterized protein</fullName>
    </submittedName>
</protein>
<feature type="signal peptide" evidence="2">
    <location>
        <begin position="1"/>
        <end position="24"/>
    </location>
</feature>
<evidence type="ECO:0000256" key="2">
    <source>
        <dbReference type="SAM" id="SignalP"/>
    </source>
</evidence>
<name>A0ABW2A6Q1_9GAMM</name>
<sequence length="296" mass="31447">MNIIRTGSLAGCLLSVFVSCSTLAAPGQGGAAAFSGDPDRLPPGRLKSQIEKLPPAAQQRALEWLERFDIPVEDYEFLHVDGDGAIFYADTVLPDEADGTTEPSEPGVEAIAPEDAFLLHSRPGASQVVFLDFDGHVITDTAWNSGGASSYFARPYDTDGNPTGFSDSERNQIAEIWHRVAEDMAPFDIDVTTEDPGGFGPTTGHVLITDSTDETGSPMPHSSAGGVAYVGVWGLRTIPTISRRWSITTTSAAVSRPMSRKPRATSSGITWGSVTMAPRRRVITAAMAPVTSPGPR</sequence>
<organism evidence="3 4">
    <name type="scientific">Marinobacterium aestuariivivens</name>
    <dbReference type="NCBI Taxonomy" id="1698799"/>
    <lineage>
        <taxon>Bacteria</taxon>
        <taxon>Pseudomonadati</taxon>
        <taxon>Pseudomonadota</taxon>
        <taxon>Gammaproteobacteria</taxon>
        <taxon>Oceanospirillales</taxon>
        <taxon>Oceanospirillaceae</taxon>
        <taxon>Marinobacterium</taxon>
    </lineage>
</organism>
<accession>A0ABW2A6Q1</accession>
<evidence type="ECO:0000313" key="4">
    <source>
        <dbReference type="Proteomes" id="UP001596422"/>
    </source>
</evidence>
<dbReference type="EMBL" id="JBHSWE010000001">
    <property type="protein sequence ID" value="MFC6673211.1"/>
    <property type="molecule type" value="Genomic_DNA"/>
</dbReference>
<dbReference type="PROSITE" id="PS51257">
    <property type="entry name" value="PROKAR_LIPOPROTEIN"/>
    <property type="match status" value="1"/>
</dbReference>
<feature type="region of interest" description="Disordered" evidence="1">
    <location>
        <begin position="250"/>
        <end position="270"/>
    </location>
</feature>